<feature type="transmembrane region" description="Helical" evidence="1">
    <location>
        <begin position="120"/>
        <end position="144"/>
    </location>
</feature>
<name>A0A089N5X3_9BACL</name>
<keyword evidence="1" id="KW-1133">Transmembrane helix</keyword>
<sequence length="273" mass="29191">MRNKWIVIIALTLLIAFIPGTVSAKSLFEHQHTTVPAGQTVDDVYIVGGDADIRGHVKGIVVVVNGNALLADTAVVDGMVLVLGGEVTQSPGAVIGDDVYGLSLDSDTQNSLLLGSGLVLGVWLLQLGGSLLLILLPTLFGIALRNRVKSFLDRFPSKQMGRTLYIGFFTGLLLLALSILLMLSVFGIPLVPVVLLIACIPLIPGVAAIGYRMGDSFKLAEHLPDWQKILIGSLIAAAFCNIPVLGWLWQLFISLLSLGICVQWVSQTARKRS</sequence>
<dbReference type="EMBL" id="CP009286">
    <property type="protein sequence ID" value="AIQ64169.1"/>
    <property type="molecule type" value="Genomic_DNA"/>
</dbReference>
<feature type="transmembrane region" description="Helical" evidence="1">
    <location>
        <begin position="194"/>
        <end position="214"/>
    </location>
</feature>
<feature type="transmembrane region" description="Helical" evidence="1">
    <location>
        <begin position="226"/>
        <end position="245"/>
    </location>
</feature>
<accession>A0A089N5X3</accession>
<keyword evidence="1" id="KW-0472">Membrane</keyword>
<proteinExistence type="predicted"/>
<dbReference type="AlphaFoldDB" id="A0A089N5X3"/>
<dbReference type="RefSeq" id="WP_038696234.1">
    <property type="nucleotide sequence ID" value="NZ_CP009286.1"/>
</dbReference>
<organism evidence="2 3">
    <name type="scientific">Paenibacillus stellifer</name>
    <dbReference type="NCBI Taxonomy" id="169760"/>
    <lineage>
        <taxon>Bacteria</taxon>
        <taxon>Bacillati</taxon>
        <taxon>Bacillota</taxon>
        <taxon>Bacilli</taxon>
        <taxon>Bacillales</taxon>
        <taxon>Paenibacillaceae</taxon>
        <taxon>Paenibacillus</taxon>
    </lineage>
</organism>
<dbReference type="KEGG" id="pste:PSTEL_14875"/>
<dbReference type="Proteomes" id="UP000029507">
    <property type="component" value="Chromosome"/>
</dbReference>
<dbReference type="HOGENOM" id="CLU_081775_0_0_9"/>
<keyword evidence="3" id="KW-1185">Reference proteome</keyword>
<dbReference type="STRING" id="169760.PSTEL_14875"/>
<evidence type="ECO:0000256" key="1">
    <source>
        <dbReference type="SAM" id="Phobius"/>
    </source>
</evidence>
<evidence type="ECO:0000313" key="2">
    <source>
        <dbReference type="EMBL" id="AIQ64169.1"/>
    </source>
</evidence>
<feature type="transmembrane region" description="Helical" evidence="1">
    <location>
        <begin position="164"/>
        <end position="188"/>
    </location>
</feature>
<evidence type="ECO:0000313" key="3">
    <source>
        <dbReference type="Proteomes" id="UP000029507"/>
    </source>
</evidence>
<protein>
    <recommendedName>
        <fullName evidence="4">Polymer-forming cytoskeletal protein</fullName>
    </recommendedName>
</protein>
<dbReference type="OrthoDB" id="2942116at2"/>
<evidence type="ECO:0008006" key="4">
    <source>
        <dbReference type="Google" id="ProtNLM"/>
    </source>
</evidence>
<gene>
    <name evidence="2" type="ORF">PSTEL_14875</name>
</gene>
<keyword evidence="1" id="KW-0812">Transmembrane</keyword>
<reference evidence="2 3" key="1">
    <citation type="submission" date="2014-08" db="EMBL/GenBank/DDBJ databases">
        <title>Comparative genomics of the Paenibacillus odorifer group.</title>
        <authorList>
            <person name="den Bakker H.C."/>
            <person name="Tsai Y.-C."/>
            <person name="Martin N."/>
            <person name="Korlach J."/>
            <person name="Wiedmann M."/>
        </authorList>
    </citation>
    <scope>NUCLEOTIDE SEQUENCE [LARGE SCALE GENOMIC DNA]</scope>
    <source>
        <strain evidence="2 3">DSM 14472</strain>
    </source>
</reference>